<keyword evidence="3 8" id="KW-1133">Transmembrane helix</keyword>
<evidence type="ECO:0000256" key="7">
    <source>
        <dbReference type="SAM" id="MobiDB-lite"/>
    </source>
</evidence>
<feature type="region of interest" description="Disordered" evidence="7">
    <location>
        <begin position="96"/>
        <end position="125"/>
    </location>
</feature>
<comment type="subcellular location">
    <subcellularLocation>
        <location evidence="1">Membrane</location>
        <topology evidence="1">Single-pass membrane protein</topology>
    </subcellularLocation>
</comment>
<evidence type="ECO:0000256" key="4">
    <source>
        <dbReference type="ARBA" id="ARBA00023136"/>
    </source>
</evidence>
<dbReference type="EMBL" id="JABVCQ010000024">
    <property type="protein sequence ID" value="MBB1126705.1"/>
    <property type="molecule type" value="Genomic_DNA"/>
</dbReference>
<dbReference type="RefSeq" id="WP_182584334.1">
    <property type="nucleotide sequence ID" value="NZ_JABVCQ010000024.1"/>
</dbReference>
<keyword evidence="5" id="KW-0143">Chaperone</keyword>
<sequence length="181" mass="19484">MVEAMGKLIVVLIILISFLIVWPRLRRLSSASLATQIGLWLFWGLVIVLAIATITGHLSPLLALLAAAVPIALRLLVRLTQLLPTLWPIIRSFKRQPPSATAPKPRTRQSPPPKKPPPPRSSSGQLSLAEAHAILGVPPGASTADIRAAHRRLMSQLHPDRGGSTYLAAKINAAKARLLQG</sequence>
<keyword evidence="11" id="KW-1185">Reference proteome</keyword>
<comment type="similarity">
    <text evidence="6">Belongs to the TIM14 family.</text>
</comment>
<dbReference type="PROSITE" id="PS50076">
    <property type="entry name" value="DNAJ_2"/>
    <property type="match status" value="1"/>
</dbReference>
<feature type="transmembrane region" description="Helical" evidence="8">
    <location>
        <begin position="37"/>
        <end position="55"/>
    </location>
</feature>
<dbReference type="SUPFAM" id="SSF46565">
    <property type="entry name" value="Chaperone J-domain"/>
    <property type="match status" value="1"/>
</dbReference>
<proteinExistence type="inferred from homology"/>
<evidence type="ECO:0000256" key="5">
    <source>
        <dbReference type="ARBA" id="ARBA00023186"/>
    </source>
</evidence>
<evidence type="ECO:0000256" key="8">
    <source>
        <dbReference type="SAM" id="Phobius"/>
    </source>
</evidence>
<evidence type="ECO:0000313" key="11">
    <source>
        <dbReference type="Proteomes" id="UP000548632"/>
    </source>
</evidence>
<keyword evidence="4 8" id="KW-0472">Membrane</keyword>
<evidence type="ECO:0000256" key="3">
    <source>
        <dbReference type="ARBA" id="ARBA00022989"/>
    </source>
</evidence>
<dbReference type="Proteomes" id="UP000548632">
    <property type="component" value="Unassembled WGS sequence"/>
</dbReference>
<dbReference type="InterPro" id="IPR001623">
    <property type="entry name" value="DnaJ_domain"/>
</dbReference>
<organism evidence="10 11">
    <name type="scientific">Thiospirillum jenense</name>
    <dbReference type="NCBI Taxonomy" id="1653858"/>
    <lineage>
        <taxon>Bacteria</taxon>
        <taxon>Pseudomonadati</taxon>
        <taxon>Pseudomonadota</taxon>
        <taxon>Gammaproteobacteria</taxon>
        <taxon>Chromatiales</taxon>
        <taxon>Chromatiaceae</taxon>
        <taxon>Thiospirillum</taxon>
    </lineage>
</organism>
<dbReference type="PANTHER" id="PTHR12763">
    <property type="match status" value="1"/>
</dbReference>
<dbReference type="PANTHER" id="PTHR12763:SF28">
    <property type="entry name" value="GEO10507P1-RELATED"/>
    <property type="match status" value="1"/>
</dbReference>
<evidence type="ECO:0000256" key="2">
    <source>
        <dbReference type="ARBA" id="ARBA00022692"/>
    </source>
</evidence>
<reference evidence="10 11" key="1">
    <citation type="journal article" date="2020" name="Arch. Microbiol.">
        <title>The genome sequence of the giant phototrophic gammaproteobacterium Thiospirillum jenense gives insight into its physiological properties and phylogenetic relationships.</title>
        <authorList>
            <person name="Imhoff J.F."/>
            <person name="Meyer T.E."/>
            <person name="Kyndt J.A."/>
        </authorList>
    </citation>
    <scope>NUCLEOTIDE SEQUENCE [LARGE SCALE GENOMIC DNA]</scope>
    <source>
        <strain evidence="10 11">DSM 216</strain>
    </source>
</reference>
<dbReference type="Pfam" id="PF00226">
    <property type="entry name" value="DnaJ"/>
    <property type="match status" value="1"/>
</dbReference>
<gene>
    <name evidence="10" type="ORF">HUK38_10755</name>
</gene>
<accession>A0A839HCL2</accession>
<evidence type="ECO:0000256" key="1">
    <source>
        <dbReference type="ARBA" id="ARBA00004167"/>
    </source>
</evidence>
<feature type="compositionally biased region" description="Pro residues" evidence="7">
    <location>
        <begin position="110"/>
        <end position="120"/>
    </location>
</feature>
<dbReference type="Gene3D" id="1.10.287.110">
    <property type="entry name" value="DnaJ domain"/>
    <property type="match status" value="1"/>
</dbReference>
<dbReference type="SMART" id="SM00271">
    <property type="entry name" value="DnaJ"/>
    <property type="match status" value="1"/>
</dbReference>
<evidence type="ECO:0000313" key="10">
    <source>
        <dbReference type="EMBL" id="MBB1126705.1"/>
    </source>
</evidence>
<dbReference type="InterPro" id="IPR036869">
    <property type="entry name" value="J_dom_sf"/>
</dbReference>
<name>A0A839HCL2_9GAMM</name>
<dbReference type="AlphaFoldDB" id="A0A839HCL2"/>
<dbReference type="CDD" id="cd06257">
    <property type="entry name" value="DnaJ"/>
    <property type="match status" value="1"/>
</dbReference>
<comment type="caution">
    <text evidence="10">The sequence shown here is derived from an EMBL/GenBank/DDBJ whole genome shotgun (WGS) entry which is preliminary data.</text>
</comment>
<protein>
    <submittedName>
        <fullName evidence="10">DnaJ domain-containing protein</fullName>
    </submittedName>
</protein>
<dbReference type="GO" id="GO:0016020">
    <property type="term" value="C:membrane"/>
    <property type="evidence" value="ECO:0007669"/>
    <property type="project" value="UniProtKB-SubCell"/>
</dbReference>
<evidence type="ECO:0000259" key="9">
    <source>
        <dbReference type="PROSITE" id="PS50076"/>
    </source>
</evidence>
<keyword evidence="2 8" id="KW-0812">Transmembrane</keyword>
<evidence type="ECO:0000256" key="6">
    <source>
        <dbReference type="ARBA" id="ARBA00038105"/>
    </source>
</evidence>
<feature type="domain" description="J" evidence="9">
    <location>
        <begin position="130"/>
        <end position="181"/>
    </location>
</feature>
<feature type="transmembrane region" description="Helical" evidence="8">
    <location>
        <begin position="6"/>
        <end position="25"/>
    </location>
</feature>